<dbReference type="InParanoid" id="A0A423W9K4"/>
<evidence type="ECO:0000313" key="2">
    <source>
        <dbReference type="Proteomes" id="UP000285146"/>
    </source>
</evidence>
<dbReference type="OrthoDB" id="62952at2759"/>
<dbReference type="AlphaFoldDB" id="A0A423W9K4"/>
<gene>
    <name evidence="1" type="ORF">VPNG_08372</name>
</gene>
<protein>
    <submittedName>
        <fullName evidence="1">Uncharacterized protein</fullName>
    </submittedName>
</protein>
<reference evidence="1 2" key="1">
    <citation type="submission" date="2015-09" db="EMBL/GenBank/DDBJ databases">
        <title>Host preference determinants of Valsa canker pathogens revealed by comparative genomics.</title>
        <authorList>
            <person name="Yin Z."/>
            <person name="Huang L."/>
        </authorList>
    </citation>
    <scope>NUCLEOTIDE SEQUENCE [LARGE SCALE GENOMIC DNA]</scope>
    <source>
        <strain evidence="1 2">SXYLt</strain>
    </source>
</reference>
<dbReference type="Proteomes" id="UP000285146">
    <property type="component" value="Unassembled WGS sequence"/>
</dbReference>
<sequence>MDVNAQSGSSFFAIPGEIREHIYAYYLTFHYSDFEFSSRPFARFCSEEEGGDLSKPLPALMLSCKRAYNELRSAVHEQAVLRPCLFEHGRLIGFAVHGNLRVSRLKRLVLHVAMEHARWNTWIKFFDYVMGCAAELRELVVDWEPRTMQSSRRVGYLAQQESRMEGKFFEVIAGAPRLEAVRIHGEVPSHWRDRLEVMIANRQDRVVKVVCSKERWWREDREDTMASLHRPPISTETEIPETVEIPDYWNGH</sequence>
<dbReference type="EMBL" id="LKEB01000057">
    <property type="protein sequence ID" value="ROW00031.1"/>
    <property type="molecule type" value="Genomic_DNA"/>
</dbReference>
<keyword evidence="2" id="KW-1185">Reference proteome</keyword>
<proteinExistence type="predicted"/>
<accession>A0A423W9K4</accession>
<name>A0A423W9K4_9PEZI</name>
<comment type="caution">
    <text evidence="1">The sequence shown here is derived from an EMBL/GenBank/DDBJ whole genome shotgun (WGS) entry which is preliminary data.</text>
</comment>
<evidence type="ECO:0000313" key="1">
    <source>
        <dbReference type="EMBL" id="ROW00031.1"/>
    </source>
</evidence>
<dbReference type="STRING" id="1230097.A0A423W9K4"/>
<organism evidence="1 2">
    <name type="scientific">Cytospora leucostoma</name>
    <dbReference type="NCBI Taxonomy" id="1230097"/>
    <lineage>
        <taxon>Eukaryota</taxon>
        <taxon>Fungi</taxon>
        <taxon>Dikarya</taxon>
        <taxon>Ascomycota</taxon>
        <taxon>Pezizomycotina</taxon>
        <taxon>Sordariomycetes</taxon>
        <taxon>Sordariomycetidae</taxon>
        <taxon>Diaporthales</taxon>
        <taxon>Cytosporaceae</taxon>
        <taxon>Cytospora</taxon>
    </lineage>
</organism>